<dbReference type="InterPro" id="IPR029058">
    <property type="entry name" value="AB_hydrolase_fold"/>
</dbReference>
<evidence type="ECO:0000256" key="2">
    <source>
        <dbReference type="SAM" id="MobiDB-lite"/>
    </source>
</evidence>
<protein>
    <recommendedName>
        <fullName evidence="3">Nephrocystin 3-like N-terminal domain-containing protein</fullName>
    </recommendedName>
</protein>
<feature type="region of interest" description="Disordered" evidence="2">
    <location>
        <begin position="1"/>
        <end position="51"/>
    </location>
</feature>
<organism evidence="4 5">
    <name type="scientific">Glonium stellatum</name>
    <dbReference type="NCBI Taxonomy" id="574774"/>
    <lineage>
        <taxon>Eukaryota</taxon>
        <taxon>Fungi</taxon>
        <taxon>Dikarya</taxon>
        <taxon>Ascomycota</taxon>
        <taxon>Pezizomycotina</taxon>
        <taxon>Dothideomycetes</taxon>
        <taxon>Pleosporomycetidae</taxon>
        <taxon>Gloniales</taxon>
        <taxon>Gloniaceae</taxon>
        <taxon>Glonium</taxon>
    </lineage>
</organism>
<dbReference type="EMBL" id="KV750472">
    <property type="protein sequence ID" value="OCL04556.1"/>
    <property type="molecule type" value="Genomic_DNA"/>
</dbReference>
<feature type="compositionally biased region" description="Polar residues" evidence="2">
    <location>
        <begin position="14"/>
        <end position="24"/>
    </location>
</feature>
<dbReference type="PANTHER" id="PTHR10039">
    <property type="entry name" value="AMELOGENIN"/>
    <property type="match status" value="1"/>
</dbReference>
<dbReference type="SUPFAM" id="SSF53474">
    <property type="entry name" value="alpha/beta-Hydrolases"/>
    <property type="match status" value="1"/>
</dbReference>
<dbReference type="AlphaFoldDB" id="A0A8E2ETZ2"/>
<reference evidence="4 5" key="1">
    <citation type="journal article" date="2016" name="Nat. Commun.">
        <title>Ectomycorrhizal ecology is imprinted in the genome of the dominant symbiotic fungus Cenococcum geophilum.</title>
        <authorList>
            <consortium name="DOE Joint Genome Institute"/>
            <person name="Peter M."/>
            <person name="Kohler A."/>
            <person name="Ohm R.A."/>
            <person name="Kuo A."/>
            <person name="Krutzmann J."/>
            <person name="Morin E."/>
            <person name="Arend M."/>
            <person name="Barry K.W."/>
            <person name="Binder M."/>
            <person name="Choi C."/>
            <person name="Clum A."/>
            <person name="Copeland A."/>
            <person name="Grisel N."/>
            <person name="Haridas S."/>
            <person name="Kipfer T."/>
            <person name="LaButti K."/>
            <person name="Lindquist E."/>
            <person name="Lipzen A."/>
            <person name="Maire R."/>
            <person name="Meier B."/>
            <person name="Mihaltcheva S."/>
            <person name="Molinier V."/>
            <person name="Murat C."/>
            <person name="Poggeler S."/>
            <person name="Quandt C.A."/>
            <person name="Sperisen C."/>
            <person name="Tritt A."/>
            <person name="Tisserant E."/>
            <person name="Crous P.W."/>
            <person name="Henrissat B."/>
            <person name="Nehls U."/>
            <person name="Egli S."/>
            <person name="Spatafora J.W."/>
            <person name="Grigoriev I.V."/>
            <person name="Martin F.M."/>
        </authorList>
    </citation>
    <scope>NUCLEOTIDE SEQUENCE [LARGE SCALE GENOMIC DNA]</scope>
    <source>
        <strain evidence="4 5">CBS 207.34</strain>
    </source>
</reference>
<accession>A0A8E2ETZ2</accession>
<keyword evidence="5" id="KW-1185">Reference proteome</keyword>
<feature type="compositionally biased region" description="Basic residues" evidence="2">
    <location>
        <begin position="1"/>
        <end position="13"/>
    </location>
</feature>
<sequence>MAPKTRREKKLRSRQQSNLRQPTPSGRGASIAPDLTQPTSSTAITTPQSWMRRVMPGILGSTLPDPGHDLMHQPLTPLGTASTPTQLSPRQKLGLVNLTPDFNHDQIDPQSPDIIAIHGIGGDPYRTWTHENGALWLRDFLPKNIKGARIFSFGYDAEVALTRSQTRLDDFARSLLNKLRVERDGELQSRPLIFICHSMGGIVLKRALTNARLEDEDEFPFLQSSVKGIFFLGTPHDGSDAVSWPQLLADILHVGLYAGTGLIGAPRNDLLRGLERNSEVLKSISIDFRNQAKNIKIFSCIEQHSTFPLSKLIVDRNTGVLGFPGEIIIPMDGCDHRTLCRFSDEEDPNYRVIRSRIGQLIVCETKPRAKDLPLELKTEQKNCLRHLYFPDMEVRQHDINPAANNTCTWLFEHAKFREWSSHQRGLLWISGNPGAGKSTLLKYALQKTTNDGSAIQNKPIILSFFFHGRGSELQKTPLGFFRTILYQILDQAPGALSDLLQDFKKNCETKGKPGKKWDWHEAQLRDFLKQSLSKVSEVCLVQMFIDAIDEGGDKVARELVKVFQNLLAEPCSKSSFPVRICFTCRHYPIIEFEYGTKICAERENHKDVVTYVRERLAGKDTKLNEIRDMIINRASGIFQWARLVVDRVEELRLEGEVIKVIKEEIQRIPQDLHALYKGLLEHLREKERPTALNLIYWILFAIRPLSLDELRFATAIEPHLPYKSLQQYRDEGILMDSNEDMEKRVKTLSRGLAEIRLQKDRLIVQFIHHSVNDFLFKDGIRILLGSSWESTNRAIGCAHYRLSRSCIRFIDMEVHQQESEYEGYKIDLETDAWEGAAKTPFLEYAIESWVLHEQRAKGDGISQEDLLDYLRWPSDDLNQPFSTFYQHMA</sequence>
<dbReference type="PANTHER" id="PTHR10039:SF5">
    <property type="entry name" value="NACHT DOMAIN-CONTAINING PROTEIN"/>
    <property type="match status" value="1"/>
</dbReference>
<evidence type="ECO:0000313" key="4">
    <source>
        <dbReference type="EMBL" id="OCL04556.1"/>
    </source>
</evidence>
<evidence type="ECO:0000259" key="3">
    <source>
        <dbReference type="Pfam" id="PF24883"/>
    </source>
</evidence>
<keyword evidence="1" id="KW-0677">Repeat</keyword>
<evidence type="ECO:0000313" key="5">
    <source>
        <dbReference type="Proteomes" id="UP000250140"/>
    </source>
</evidence>
<dbReference type="Gene3D" id="3.40.50.300">
    <property type="entry name" value="P-loop containing nucleotide triphosphate hydrolases"/>
    <property type="match status" value="1"/>
</dbReference>
<dbReference type="OrthoDB" id="1577640at2759"/>
<dbReference type="SUPFAM" id="SSF52540">
    <property type="entry name" value="P-loop containing nucleoside triphosphate hydrolases"/>
    <property type="match status" value="1"/>
</dbReference>
<dbReference type="Pfam" id="PF24883">
    <property type="entry name" value="NPHP3_N"/>
    <property type="match status" value="1"/>
</dbReference>
<proteinExistence type="predicted"/>
<name>A0A8E2ETZ2_9PEZI</name>
<gene>
    <name evidence="4" type="ORF">AOQ84DRAFT_380441</name>
</gene>
<feature type="compositionally biased region" description="Polar residues" evidence="2">
    <location>
        <begin position="36"/>
        <end position="49"/>
    </location>
</feature>
<dbReference type="InterPro" id="IPR056884">
    <property type="entry name" value="NPHP3-like_N"/>
</dbReference>
<dbReference type="Proteomes" id="UP000250140">
    <property type="component" value="Unassembled WGS sequence"/>
</dbReference>
<dbReference type="Gene3D" id="3.40.50.1820">
    <property type="entry name" value="alpha/beta hydrolase"/>
    <property type="match status" value="1"/>
</dbReference>
<dbReference type="InterPro" id="IPR027417">
    <property type="entry name" value="P-loop_NTPase"/>
</dbReference>
<evidence type="ECO:0000256" key="1">
    <source>
        <dbReference type="ARBA" id="ARBA00022737"/>
    </source>
</evidence>
<feature type="domain" description="Nephrocystin 3-like N-terminal" evidence="3">
    <location>
        <begin position="405"/>
        <end position="585"/>
    </location>
</feature>